<protein>
    <submittedName>
        <fullName evidence="1">Uncharacterized protein</fullName>
    </submittedName>
</protein>
<dbReference type="AlphaFoldDB" id="A0AAV7IK25"/>
<evidence type="ECO:0000313" key="2">
    <source>
        <dbReference type="Proteomes" id="UP000826195"/>
    </source>
</evidence>
<sequence>MYRCGMSGTLCGFVRICYFGLWKRHSHGDCVVLILVVVVGGSASCELLAADCKHVHDRFSWLHDNKWDRTWKLVDAQRGPFYHSVECSCEWELTTKLARGNIRVIEQQEKGKGVEGNHVRASDELNLQSNYRERQYVDTLNRLFSAGCCKLQMNVRKLFSRVCLNPV</sequence>
<proteinExistence type="predicted"/>
<dbReference type="Proteomes" id="UP000826195">
    <property type="component" value="Unassembled WGS sequence"/>
</dbReference>
<organism evidence="1 2">
    <name type="scientific">Cotesia glomerata</name>
    <name type="common">Lepidopteran parasitic wasp</name>
    <name type="synonym">Apanteles glomeratus</name>
    <dbReference type="NCBI Taxonomy" id="32391"/>
    <lineage>
        <taxon>Eukaryota</taxon>
        <taxon>Metazoa</taxon>
        <taxon>Ecdysozoa</taxon>
        <taxon>Arthropoda</taxon>
        <taxon>Hexapoda</taxon>
        <taxon>Insecta</taxon>
        <taxon>Pterygota</taxon>
        <taxon>Neoptera</taxon>
        <taxon>Endopterygota</taxon>
        <taxon>Hymenoptera</taxon>
        <taxon>Apocrita</taxon>
        <taxon>Ichneumonoidea</taxon>
        <taxon>Braconidae</taxon>
        <taxon>Microgastrinae</taxon>
        <taxon>Cotesia</taxon>
    </lineage>
</organism>
<reference evidence="1 2" key="1">
    <citation type="journal article" date="2021" name="J. Hered.">
        <title>A chromosome-level genome assembly of the parasitoid wasp, Cotesia glomerata (Hymenoptera: Braconidae).</title>
        <authorList>
            <person name="Pinto B.J."/>
            <person name="Weis J.J."/>
            <person name="Gamble T."/>
            <person name="Ode P.J."/>
            <person name="Paul R."/>
            <person name="Zaspel J.M."/>
        </authorList>
    </citation>
    <scope>NUCLEOTIDE SEQUENCE [LARGE SCALE GENOMIC DNA]</scope>
    <source>
        <strain evidence="1">CgM1</strain>
    </source>
</reference>
<accession>A0AAV7IK25</accession>
<keyword evidence="2" id="KW-1185">Reference proteome</keyword>
<comment type="caution">
    <text evidence="1">The sequence shown here is derived from an EMBL/GenBank/DDBJ whole genome shotgun (WGS) entry which is preliminary data.</text>
</comment>
<name>A0AAV7IK25_COTGL</name>
<evidence type="ECO:0000313" key="1">
    <source>
        <dbReference type="EMBL" id="KAH0553497.1"/>
    </source>
</evidence>
<dbReference type="EMBL" id="JAHXZJ010001119">
    <property type="protein sequence ID" value="KAH0553497.1"/>
    <property type="molecule type" value="Genomic_DNA"/>
</dbReference>
<gene>
    <name evidence="1" type="ORF">KQX54_001604</name>
</gene>